<keyword evidence="4" id="KW-1185">Reference proteome</keyword>
<organism evidence="3 4">
    <name type="scientific">Zophobas morio</name>
    <dbReference type="NCBI Taxonomy" id="2755281"/>
    <lineage>
        <taxon>Eukaryota</taxon>
        <taxon>Metazoa</taxon>
        <taxon>Ecdysozoa</taxon>
        <taxon>Arthropoda</taxon>
        <taxon>Hexapoda</taxon>
        <taxon>Insecta</taxon>
        <taxon>Pterygota</taxon>
        <taxon>Neoptera</taxon>
        <taxon>Endopterygota</taxon>
        <taxon>Coleoptera</taxon>
        <taxon>Polyphaga</taxon>
        <taxon>Cucujiformia</taxon>
        <taxon>Tenebrionidae</taxon>
        <taxon>Zophobas</taxon>
    </lineage>
</organism>
<dbReference type="PANTHER" id="PTHR10663">
    <property type="entry name" value="GUANYL-NUCLEOTIDE EXCHANGE FACTOR"/>
    <property type="match status" value="1"/>
</dbReference>
<keyword evidence="1" id="KW-0472">Membrane</keyword>
<dbReference type="PROSITE" id="PS50190">
    <property type="entry name" value="SEC7"/>
    <property type="match status" value="1"/>
</dbReference>
<sequence>MNKDAFANEDAVLAHAYAIIMLNVDQHSRQIRNKMTVEEFIQNQKGINSGSDLDRDYLIGIYNSIRESEIVISDQLTGQAAEDYEWEQVLLKSQDVTSSKYVMAATDLYDSELYEVVCGPAVEAFLGAFDSTAVHLINCRPSTNAFSHSILSRIPILFSFPSAVFAFVLRWQLIFKTAAYLTL</sequence>
<dbReference type="InterPro" id="IPR035999">
    <property type="entry name" value="Sec7_dom_sf"/>
</dbReference>
<dbReference type="GO" id="GO:0005085">
    <property type="term" value="F:guanyl-nucleotide exchange factor activity"/>
    <property type="evidence" value="ECO:0007669"/>
    <property type="project" value="InterPro"/>
</dbReference>
<gene>
    <name evidence="3" type="ORF">Zmor_012305</name>
</gene>
<protein>
    <recommendedName>
        <fullName evidence="2">SEC7 domain-containing protein</fullName>
    </recommendedName>
</protein>
<name>A0AA38HIG9_9CUCU</name>
<dbReference type="Gene3D" id="1.10.1000.11">
    <property type="entry name" value="Arf Nucleotide-binding Site Opener,domain 2"/>
    <property type="match status" value="1"/>
</dbReference>
<dbReference type="GO" id="GO:0016192">
    <property type="term" value="P:vesicle-mediated transport"/>
    <property type="evidence" value="ECO:0007669"/>
    <property type="project" value="UniProtKB-ARBA"/>
</dbReference>
<dbReference type="InterPro" id="IPR023394">
    <property type="entry name" value="Sec7_C_sf"/>
</dbReference>
<feature type="domain" description="SEC7" evidence="2">
    <location>
        <begin position="2"/>
        <end position="68"/>
    </location>
</feature>
<dbReference type="Pfam" id="PF01369">
    <property type="entry name" value="Sec7"/>
    <property type="match status" value="1"/>
</dbReference>
<keyword evidence="1" id="KW-1133">Transmembrane helix</keyword>
<dbReference type="Proteomes" id="UP001168821">
    <property type="component" value="Unassembled WGS sequence"/>
</dbReference>
<dbReference type="GO" id="GO:0012505">
    <property type="term" value="C:endomembrane system"/>
    <property type="evidence" value="ECO:0007669"/>
    <property type="project" value="UniProtKB-ARBA"/>
</dbReference>
<proteinExistence type="predicted"/>
<comment type="caution">
    <text evidence="3">The sequence shown here is derived from an EMBL/GenBank/DDBJ whole genome shotgun (WGS) entry which is preliminary data.</text>
</comment>
<dbReference type="InterPro" id="IPR000904">
    <property type="entry name" value="Sec7_dom"/>
</dbReference>
<reference evidence="3" key="1">
    <citation type="journal article" date="2023" name="G3 (Bethesda)">
        <title>Whole genome assemblies of Zophobas morio and Tenebrio molitor.</title>
        <authorList>
            <person name="Kaur S."/>
            <person name="Stinson S.A."/>
            <person name="diCenzo G.C."/>
        </authorList>
    </citation>
    <scope>NUCLEOTIDE SEQUENCE</scope>
    <source>
        <strain evidence="3">QUZm001</strain>
    </source>
</reference>
<keyword evidence="1" id="KW-0812">Transmembrane</keyword>
<dbReference type="GO" id="GO:0032012">
    <property type="term" value="P:regulation of ARF protein signal transduction"/>
    <property type="evidence" value="ECO:0007669"/>
    <property type="project" value="InterPro"/>
</dbReference>
<dbReference type="GO" id="GO:0005737">
    <property type="term" value="C:cytoplasm"/>
    <property type="evidence" value="ECO:0007669"/>
    <property type="project" value="UniProtKB-ARBA"/>
</dbReference>
<evidence type="ECO:0000313" key="4">
    <source>
        <dbReference type="Proteomes" id="UP001168821"/>
    </source>
</evidence>
<accession>A0AA38HIG9</accession>
<dbReference type="AlphaFoldDB" id="A0AA38HIG9"/>
<dbReference type="SUPFAM" id="SSF48425">
    <property type="entry name" value="Sec7 domain"/>
    <property type="match status" value="1"/>
</dbReference>
<feature type="transmembrane region" description="Helical" evidence="1">
    <location>
        <begin position="150"/>
        <end position="169"/>
    </location>
</feature>
<evidence type="ECO:0000256" key="1">
    <source>
        <dbReference type="SAM" id="Phobius"/>
    </source>
</evidence>
<dbReference type="EMBL" id="JALNTZ010003895">
    <property type="protein sequence ID" value="KAJ3615786.1"/>
    <property type="molecule type" value="Genomic_DNA"/>
</dbReference>
<dbReference type="PANTHER" id="PTHR10663:SF388">
    <property type="entry name" value="GOLGI-SPECIFIC BREFELDIN A-RESISTANCE GUANINE NUCLEOTIDE EXCHANGE FACTOR 1"/>
    <property type="match status" value="1"/>
</dbReference>
<evidence type="ECO:0000259" key="2">
    <source>
        <dbReference type="PROSITE" id="PS50190"/>
    </source>
</evidence>
<evidence type="ECO:0000313" key="3">
    <source>
        <dbReference type="EMBL" id="KAJ3615786.1"/>
    </source>
</evidence>